<reference evidence="2" key="1">
    <citation type="journal article" date="2023" name="Front. Plant Sci.">
        <title>Chromosomal-level genome assembly of Melastoma candidum provides insights into trichome evolution.</title>
        <authorList>
            <person name="Zhong Y."/>
            <person name="Wu W."/>
            <person name="Sun C."/>
            <person name="Zou P."/>
            <person name="Liu Y."/>
            <person name="Dai S."/>
            <person name="Zhou R."/>
        </authorList>
    </citation>
    <scope>NUCLEOTIDE SEQUENCE [LARGE SCALE GENOMIC DNA]</scope>
</reference>
<name>A0ACB9RPW9_9MYRT</name>
<keyword evidence="2" id="KW-1185">Reference proteome</keyword>
<organism evidence="1 2">
    <name type="scientific">Melastoma candidum</name>
    <dbReference type="NCBI Taxonomy" id="119954"/>
    <lineage>
        <taxon>Eukaryota</taxon>
        <taxon>Viridiplantae</taxon>
        <taxon>Streptophyta</taxon>
        <taxon>Embryophyta</taxon>
        <taxon>Tracheophyta</taxon>
        <taxon>Spermatophyta</taxon>
        <taxon>Magnoliopsida</taxon>
        <taxon>eudicotyledons</taxon>
        <taxon>Gunneridae</taxon>
        <taxon>Pentapetalae</taxon>
        <taxon>rosids</taxon>
        <taxon>malvids</taxon>
        <taxon>Myrtales</taxon>
        <taxon>Melastomataceae</taxon>
        <taxon>Melastomatoideae</taxon>
        <taxon>Melastomateae</taxon>
        <taxon>Melastoma</taxon>
    </lineage>
</organism>
<comment type="caution">
    <text evidence="1">The sequence shown here is derived from an EMBL/GenBank/DDBJ whole genome shotgun (WGS) entry which is preliminary data.</text>
</comment>
<dbReference type="Proteomes" id="UP001057402">
    <property type="component" value="Chromosome 3"/>
</dbReference>
<sequence>MARKCSCCGKMGHNSRTCSSYGSSITSTAASGGSGLRLFGVQLGSCPSSFDDDLIIRTRFNMGCFQSSTHVAGVEKNSTSGGYLSDGLFRVSQARKKGVPWTEEEHRVFLLGLEKLGKGDWRGISKSYVMTRTPAQIASHAQKYFLRLSRLKNQNRRTSLFDKVGMKDKIASGQINPTPAQLPKLRMSQFQPILLPVSSPKQLKGAGLVRASKGVDLELGLAVSSPAEETQKPPVPRQMIVT</sequence>
<dbReference type="EMBL" id="CM042882">
    <property type="protein sequence ID" value="KAI4380735.1"/>
    <property type="molecule type" value="Genomic_DNA"/>
</dbReference>
<evidence type="ECO:0000313" key="1">
    <source>
        <dbReference type="EMBL" id="KAI4380735.1"/>
    </source>
</evidence>
<protein>
    <submittedName>
        <fullName evidence="1">Uncharacterized protein</fullName>
    </submittedName>
</protein>
<gene>
    <name evidence="1" type="ORF">MLD38_006894</name>
</gene>
<accession>A0ACB9RPW9</accession>
<proteinExistence type="predicted"/>
<evidence type="ECO:0000313" key="2">
    <source>
        <dbReference type="Proteomes" id="UP001057402"/>
    </source>
</evidence>